<dbReference type="InterPro" id="IPR029060">
    <property type="entry name" value="PIN-like_dom_sf"/>
</dbReference>
<comment type="caution">
    <text evidence="7">The sequence shown here is derived from an EMBL/GenBank/DDBJ whole genome shotgun (WGS) entry which is preliminary data.</text>
</comment>
<dbReference type="EC" id="3.1.-.-" evidence="5"/>
<evidence type="ECO:0000256" key="2">
    <source>
        <dbReference type="ARBA" id="ARBA00022722"/>
    </source>
</evidence>
<dbReference type="InterPro" id="IPR002716">
    <property type="entry name" value="PIN_dom"/>
</dbReference>
<evidence type="ECO:0000256" key="5">
    <source>
        <dbReference type="HAMAP-Rule" id="MF_00265"/>
    </source>
</evidence>
<gene>
    <name evidence="5" type="primary">vapC</name>
    <name evidence="7" type="ORF">GCM10011585_04870</name>
</gene>
<dbReference type="InterPro" id="IPR006226">
    <property type="entry name" value="Mtu_PIN"/>
</dbReference>
<dbReference type="GO" id="GO:0090729">
    <property type="term" value="F:toxin activity"/>
    <property type="evidence" value="ECO:0007669"/>
    <property type="project" value="UniProtKB-KW"/>
</dbReference>
<name>A0A917H3B8_9BACT</name>
<dbReference type="NCBIfam" id="TIGR00028">
    <property type="entry name" value="Mtu_PIN_fam"/>
    <property type="match status" value="1"/>
</dbReference>
<evidence type="ECO:0000259" key="6">
    <source>
        <dbReference type="Pfam" id="PF01850"/>
    </source>
</evidence>
<keyword evidence="5" id="KW-0460">Magnesium</keyword>
<organism evidence="7 8">
    <name type="scientific">Edaphobacter dinghuensis</name>
    <dbReference type="NCBI Taxonomy" id="1560005"/>
    <lineage>
        <taxon>Bacteria</taxon>
        <taxon>Pseudomonadati</taxon>
        <taxon>Acidobacteriota</taxon>
        <taxon>Terriglobia</taxon>
        <taxon>Terriglobales</taxon>
        <taxon>Acidobacteriaceae</taxon>
        <taxon>Edaphobacter</taxon>
    </lineage>
</organism>
<comment type="cofactor">
    <cofactor evidence="5">
        <name>Mg(2+)</name>
        <dbReference type="ChEBI" id="CHEBI:18420"/>
    </cofactor>
</comment>
<dbReference type="InterPro" id="IPR022907">
    <property type="entry name" value="VapC_family"/>
</dbReference>
<dbReference type="HAMAP" id="MF_00265">
    <property type="entry name" value="VapC_Nob1"/>
    <property type="match status" value="1"/>
</dbReference>
<comment type="function">
    <text evidence="5">Toxic component of a toxin-antitoxin (TA) system. An RNase.</text>
</comment>
<feature type="binding site" evidence="5">
    <location>
        <position position="5"/>
    </location>
    <ligand>
        <name>Mg(2+)</name>
        <dbReference type="ChEBI" id="CHEBI:18420"/>
    </ligand>
</feature>
<feature type="domain" description="PIN" evidence="6">
    <location>
        <begin position="2"/>
        <end position="133"/>
    </location>
</feature>
<keyword evidence="4 5" id="KW-0378">Hydrolase</keyword>
<keyword evidence="3 5" id="KW-0479">Metal-binding</keyword>
<evidence type="ECO:0000313" key="8">
    <source>
        <dbReference type="Proteomes" id="UP000647241"/>
    </source>
</evidence>
<dbReference type="Gene3D" id="3.40.50.1010">
    <property type="entry name" value="5'-nuclease"/>
    <property type="match status" value="1"/>
</dbReference>
<dbReference type="GO" id="GO:0000287">
    <property type="term" value="F:magnesium ion binding"/>
    <property type="evidence" value="ECO:0007669"/>
    <property type="project" value="UniProtKB-UniRule"/>
</dbReference>
<sequence>MIVLDANILLYAYDADSAQHRPARAYLEKIFSASDPVGLPLQSISAFLRIMTQPGLRSGCFTLHEAVETVEEWLSLPQVRLLTPGERHWPMFQRMLLEGHASGRLVTDAQIAAITMEYGGELQTNDRDFARFPGLRWRNPLVKN</sequence>
<accession>A0A917H3B8</accession>
<dbReference type="AlphaFoldDB" id="A0A917H3B8"/>
<protein>
    <recommendedName>
        <fullName evidence="5">Ribonuclease VapC</fullName>
        <shortName evidence="5">RNase VapC</shortName>
        <ecNumber evidence="5">3.1.-.-</ecNumber>
    </recommendedName>
    <alternativeName>
        <fullName evidence="5">Toxin VapC</fullName>
    </alternativeName>
</protein>
<keyword evidence="8" id="KW-1185">Reference proteome</keyword>
<dbReference type="SUPFAM" id="SSF88723">
    <property type="entry name" value="PIN domain-like"/>
    <property type="match status" value="1"/>
</dbReference>
<keyword evidence="5" id="KW-0800">Toxin</keyword>
<comment type="similarity">
    <text evidence="5">Belongs to the PINc/VapC protein family.</text>
</comment>
<keyword evidence="2 5" id="KW-0540">Nuclease</keyword>
<reference evidence="7" key="2">
    <citation type="submission" date="2020-09" db="EMBL/GenBank/DDBJ databases">
        <authorList>
            <person name="Sun Q."/>
            <person name="Zhou Y."/>
        </authorList>
    </citation>
    <scope>NUCLEOTIDE SEQUENCE</scope>
    <source>
        <strain evidence="7">CGMCC 1.12997</strain>
    </source>
</reference>
<reference evidence="7" key="1">
    <citation type="journal article" date="2014" name="Int. J. Syst. Evol. Microbiol.">
        <title>Complete genome sequence of Corynebacterium casei LMG S-19264T (=DSM 44701T), isolated from a smear-ripened cheese.</title>
        <authorList>
            <consortium name="US DOE Joint Genome Institute (JGI-PGF)"/>
            <person name="Walter F."/>
            <person name="Albersmeier A."/>
            <person name="Kalinowski J."/>
            <person name="Ruckert C."/>
        </authorList>
    </citation>
    <scope>NUCLEOTIDE SEQUENCE</scope>
    <source>
        <strain evidence="7">CGMCC 1.12997</strain>
    </source>
</reference>
<keyword evidence="1 5" id="KW-1277">Toxin-antitoxin system</keyword>
<dbReference type="Proteomes" id="UP000647241">
    <property type="component" value="Unassembled WGS sequence"/>
</dbReference>
<dbReference type="Pfam" id="PF01850">
    <property type="entry name" value="PIN"/>
    <property type="match status" value="1"/>
</dbReference>
<dbReference type="GO" id="GO:0004540">
    <property type="term" value="F:RNA nuclease activity"/>
    <property type="evidence" value="ECO:0007669"/>
    <property type="project" value="InterPro"/>
</dbReference>
<evidence type="ECO:0000313" key="7">
    <source>
        <dbReference type="EMBL" id="GGG66071.1"/>
    </source>
</evidence>
<dbReference type="RefSeq" id="WP_188552541.1">
    <property type="nucleotide sequence ID" value="NZ_BMGT01000001.1"/>
</dbReference>
<evidence type="ECO:0000256" key="3">
    <source>
        <dbReference type="ARBA" id="ARBA00022723"/>
    </source>
</evidence>
<dbReference type="CDD" id="cd18678">
    <property type="entry name" value="PIN_MtVapC25_VapC33-like"/>
    <property type="match status" value="1"/>
</dbReference>
<proteinExistence type="inferred from homology"/>
<feature type="binding site" evidence="5">
    <location>
        <position position="108"/>
    </location>
    <ligand>
        <name>Mg(2+)</name>
        <dbReference type="ChEBI" id="CHEBI:18420"/>
    </ligand>
</feature>
<dbReference type="GO" id="GO:0016788">
    <property type="term" value="F:hydrolase activity, acting on ester bonds"/>
    <property type="evidence" value="ECO:0007669"/>
    <property type="project" value="InterPro"/>
</dbReference>
<evidence type="ECO:0000256" key="1">
    <source>
        <dbReference type="ARBA" id="ARBA00022649"/>
    </source>
</evidence>
<dbReference type="EMBL" id="BMGT01000001">
    <property type="protein sequence ID" value="GGG66071.1"/>
    <property type="molecule type" value="Genomic_DNA"/>
</dbReference>
<dbReference type="GO" id="GO:0045926">
    <property type="term" value="P:negative regulation of growth"/>
    <property type="evidence" value="ECO:0007669"/>
    <property type="project" value="UniProtKB-ARBA"/>
</dbReference>
<evidence type="ECO:0000256" key="4">
    <source>
        <dbReference type="ARBA" id="ARBA00022801"/>
    </source>
</evidence>